<protein>
    <submittedName>
        <fullName evidence="3">TcpQ domain-containing protein</fullName>
    </submittedName>
</protein>
<evidence type="ECO:0000313" key="4">
    <source>
        <dbReference type="Proteomes" id="UP000545386"/>
    </source>
</evidence>
<evidence type="ECO:0000259" key="2">
    <source>
        <dbReference type="Pfam" id="PF10671"/>
    </source>
</evidence>
<dbReference type="EMBL" id="JACJUU010000007">
    <property type="protein sequence ID" value="MBC2770312.1"/>
    <property type="molecule type" value="Genomic_DNA"/>
</dbReference>
<feature type="region of interest" description="Disordered" evidence="1">
    <location>
        <begin position="1"/>
        <end position="26"/>
    </location>
</feature>
<dbReference type="AlphaFoldDB" id="A0A842HRM3"/>
<organism evidence="3 4">
    <name type="scientific">Pusillimonas minor</name>
    <dbReference type="NCBI Taxonomy" id="2697024"/>
    <lineage>
        <taxon>Bacteria</taxon>
        <taxon>Pseudomonadati</taxon>
        <taxon>Pseudomonadota</taxon>
        <taxon>Betaproteobacteria</taxon>
        <taxon>Burkholderiales</taxon>
        <taxon>Alcaligenaceae</taxon>
        <taxon>Pusillimonas</taxon>
    </lineage>
</organism>
<reference evidence="3 4" key="1">
    <citation type="submission" date="2020-08" db="EMBL/GenBank/DDBJ databases">
        <title>Paraeoetvoesia sp. YC-7-48 draft genome sequence.</title>
        <authorList>
            <person name="Yao L."/>
        </authorList>
    </citation>
    <scope>NUCLEOTIDE SEQUENCE [LARGE SCALE GENOMIC DNA]</scope>
    <source>
        <strain evidence="4">YC-7-48</strain>
    </source>
</reference>
<comment type="caution">
    <text evidence="3">The sequence shown here is derived from an EMBL/GenBank/DDBJ whole genome shotgun (WGS) entry which is preliminary data.</text>
</comment>
<dbReference type="Gene3D" id="3.55.50.70">
    <property type="match status" value="1"/>
</dbReference>
<sequence length="116" mass="12511">MPVAPSEANLGPAPVPSQTPTYAVGRSDGTLRQTLVRWAEQAGWDFGPEHWMVDVDIPITGAANFDVPFIEAVQALVGSTELAVKPLQPCFYSNRVLRIVPYAQACDRTRTAAGQS</sequence>
<evidence type="ECO:0000256" key="1">
    <source>
        <dbReference type="SAM" id="MobiDB-lite"/>
    </source>
</evidence>
<name>A0A842HRM3_9BURK</name>
<dbReference type="Proteomes" id="UP000545386">
    <property type="component" value="Unassembled WGS sequence"/>
</dbReference>
<proteinExistence type="predicted"/>
<keyword evidence="4" id="KW-1185">Reference proteome</keyword>
<accession>A0A842HRM3</accession>
<evidence type="ECO:0000313" key="3">
    <source>
        <dbReference type="EMBL" id="MBC2770312.1"/>
    </source>
</evidence>
<dbReference type="InterPro" id="IPR018927">
    <property type="entry name" value="Pilus_synth_Q_C"/>
</dbReference>
<gene>
    <name evidence="3" type="ORF">GTU67_10360</name>
</gene>
<feature type="domain" description="Toxin co-regulated pilus biosynthesis protein Q C-terminal" evidence="2">
    <location>
        <begin position="23"/>
        <end position="100"/>
    </location>
</feature>
<dbReference type="Pfam" id="PF10671">
    <property type="entry name" value="TcpQ"/>
    <property type="match status" value="1"/>
</dbReference>